<sequence length="884" mass="101563">MGLIRFLLKWLVYKESSWLGIMQQVKGNKKFIDGCFSCIHDGLVDILLRLDTWKELPVDRLKILQHMALFIFSTHVSDVIPEKKLVKMLLDMLHLSPLLYIRGKRIMLVDVLKEQSPSSLSSWLFLREAIRDRNLMINNYLKRLNDIHSRYVLKSVSIHFCSNRDWQTIKDTLSCWVASFHSTVHPVAELLSEGWLRIHQKKTIQGLVVASRLQLLIQSILDLHALLEVPIKREKLKSLCHMIISLKVLEQTFQTKGSDMIKSLPHTINIIQADLEQIILPSKDMLQIEVDKRSQINQLGFFSSLTRRKETDTRLTDSLSLVHMLLQMLQGGGSHKRQLIFLNILDVLQSIGYLNIDFTRVRKLTSKLWTLVGFQAISSAVVDSSFLYWRREMMGSLFSMVYVEVGRFSWLQYLIDAFSDGLKLLKLGQVGKHTLEAYQNEIEYGVKNEIIIPLCRDIENDLRLHVHSTYFKGSVVVNPTKTGVRNLAWYLAIKPLHLSFKFIDISSHVENYLNSAFYNHSTMPTYDRKIYLEMQLLAELKYGLMLDDVYFVGNSMVHDIGINETVQDLCAFTKNYTYNIIKQVFIDKIPKGKNRKNLRLIGVEDITHSVSIHGLQVIYKASDSIQKFLEQMFTNLSQLLKNKCRTDSSNDYILKIGNALGLVRILLAGSSRHICNISRPTLDMSFEESYQKLGLADEILEAGRVMDKAIAEKYEPVARMESFSDFINRFVKEHPFGTEDHAKDLSQIVPSIIVNLVSAQVRYKDNLLLDHDSENTLYMHDSLFMGVAFALKVSAQESSFDDLNWFGSARKSLEERISSLELTGSSKAQDTNSRVGSSLARWKLWSQTSPIPLEIQKGLDECIKYQKEIELVEYVLNAARAFIS</sequence>
<dbReference type="GO" id="GO:0005768">
    <property type="term" value="C:endosome"/>
    <property type="evidence" value="ECO:0007669"/>
    <property type="project" value="TreeGrafter"/>
</dbReference>
<feature type="domain" description="WASH complex subunit 7 central" evidence="1">
    <location>
        <begin position="386"/>
        <end position="641"/>
    </location>
</feature>
<feature type="domain" description="WASH complex subunit 7 C-terminal" evidence="3">
    <location>
        <begin position="706"/>
        <end position="882"/>
    </location>
</feature>
<dbReference type="GO" id="GO:0007032">
    <property type="term" value="P:endosome organization"/>
    <property type="evidence" value="ECO:0007669"/>
    <property type="project" value="TreeGrafter"/>
</dbReference>
<dbReference type="EMBL" id="JACMSC010000004">
    <property type="protein sequence ID" value="KAG6526516.1"/>
    <property type="molecule type" value="Genomic_DNA"/>
</dbReference>
<dbReference type="AlphaFoldDB" id="A0A8J5LXC5"/>
<keyword evidence="5" id="KW-1185">Reference proteome</keyword>
<dbReference type="InterPro" id="IPR028191">
    <property type="entry name" value="WASH-4_N"/>
</dbReference>
<comment type="caution">
    <text evidence="4">The sequence shown here is derived from an EMBL/GenBank/DDBJ whole genome shotgun (WGS) entry which is preliminary data.</text>
</comment>
<protein>
    <submittedName>
        <fullName evidence="4">Uncharacterized protein</fullName>
    </submittedName>
</protein>
<evidence type="ECO:0000259" key="3">
    <source>
        <dbReference type="Pfam" id="PF14746"/>
    </source>
</evidence>
<dbReference type="Proteomes" id="UP000734854">
    <property type="component" value="Unassembled WGS sequence"/>
</dbReference>
<feature type="domain" description="WASH complex subunit 4 N-terminal" evidence="2">
    <location>
        <begin position="24"/>
        <end position="305"/>
    </location>
</feature>
<proteinExistence type="predicted"/>
<dbReference type="Pfam" id="PF14744">
    <property type="entry name" value="WASH-7_mid"/>
    <property type="match status" value="1"/>
</dbReference>
<dbReference type="Pfam" id="PF14745">
    <property type="entry name" value="WASH-4_N"/>
    <property type="match status" value="1"/>
</dbReference>
<dbReference type="GO" id="GO:0071203">
    <property type="term" value="C:WASH complex"/>
    <property type="evidence" value="ECO:0007669"/>
    <property type="project" value="InterPro"/>
</dbReference>
<dbReference type="Pfam" id="PF14746">
    <property type="entry name" value="WASH-7_C"/>
    <property type="match status" value="1"/>
</dbReference>
<evidence type="ECO:0000259" key="2">
    <source>
        <dbReference type="Pfam" id="PF14745"/>
    </source>
</evidence>
<dbReference type="InterPro" id="IPR028282">
    <property type="entry name" value="WASH-7_central"/>
</dbReference>
<gene>
    <name evidence="4" type="ORF">ZIOFF_016506</name>
</gene>
<dbReference type="PANTHER" id="PTHR31409:SF0">
    <property type="entry name" value="WASH COMPLEX SUBUNIT 4"/>
    <property type="match status" value="1"/>
</dbReference>
<evidence type="ECO:0000259" key="1">
    <source>
        <dbReference type="Pfam" id="PF14744"/>
    </source>
</evidence>
<accession>A0A8J5LXC5</accession>
<name>A0A8J5LXC5_ZINOF</name>
<evidence type="ECO:0000313" key="4">
    <source>
        <dbReference type="EMBL" id="KAG6526516.1"/>
    </source>
</evidence>
<dbReference type="InterPro" id="IPR027307">
    <property type="entry name" value="WASH7"/>
</dbReference>
<organism evidence="4 5">
    <name type="scientific">Zingiber officinale</name>
    <name type="common">Ginger</name>
    <name type="synonym">Amomum zingiber</name>
    <dbReference type="NCBI Taxonomy" id="94328"/>
    <lineage>
        <taxon>Eukaryota</taxon>
        <taxon>Viridiplantae</taxon>
        <taxon>Streptophyta</taxon>
        <taxon>Embryophyta</taxon>
        <taxon>Tracheophyta</taxon>
        <taxon>Spermatophyta</taxon>
        <taxon>Magnoliopsida</taxon>
        <taxon>Liliopsida</taxon>
        <taxon>Zingiberales</taxon>
        <taxon>Zingiberaceae</taxon>
        <taxon>Zingiber</taxon>
    </lineage>
</organism>
<reference evidence="4 5" key="1">
    <citation type="submission" date="2020-08" db="EMBL/GenBank/DDBJ databases">
        <title>Plant Genome Project.</title>
        <authorList>
            <person name="Zhang R.-G."/>
        </authorList>
    </citation>
    <scope>NUCLEOTIDE SEQUENCE [LARGE SCALE GENOMIC DNA]</scope>
    <source>
        <tissue evidence="4">Rhizome</tissue>
    </source>
</reference>
<dbReference type="PANTHER" id="PTHR31409">
    <property type="entry name" value="WASH COMPLEX SUBUNIT 4"/>
    <property type="match status" value="1"/>
</dbReference>
<dbReference type="InterPro" id="IPR028283">
    <property type="entry name" value="WASH-7_C"/>
</dbReference>
<dbReference type="GO" id="GO:0016197">
    <property type="term" value="P:endosomal transport"/>
    <property type="evidence" value="ECO:0007669"/>
    <property type="project" value="TreeGrafter"/>
</dbReference>
<evidence type="ECO:0000313" key="5">
    <source>
        <dbReference type="Proteomes" id="UP000734854"/>
    </source>
</evidence>